<comment type="caution">
    <text evidence="2">The sequence shown here is derived from an EMBL/GenBank/DDBJ whole genome shotgun (WGS) entry which is preliminary data.</text>
</comment>
<feature type="region of interest" description="Disordered" evidence="1">
    <location>
        <begin position="128"/>
        <end position="149"/>
    </location>
</feature>
<dbReference type="PROSITE" id="PS51257">
    <property type="entry name" value="PROKAR_LIPOPROTEIN"/>
    <property type="match status" value="1"/>
</dbReference>
<dbReference type="EMBL" id="JACMSF010000075">
    <property type="protein sequence ID" value="MBC2907367.1"/>
    <property type="molecule type" value="Genomic_DNA"/>
</dbReference>
<evidence type="ECO:0000256" key="1">
    <source>
        <dbReference type="SAM" id="MobiDB-lite"/>
    </source>
</evidence>
<evidence type="ECO:0000313" key="3">
    <source>
        <dbReference type="Proteomes" id="UP000584670"/>
    </source>
</evidence>
<evidence type="ECO:0008006" key="4">
    <source>
        <dbReference type="Google" id="ProtNLM"/>
    </source>
</evidence>
<accession>A0A7X1JCQ7</accession>
<gene>
    <name evidence="2" type="ORF">H4N64_38800</name>
</gene>
<dbReference type="RefSeq" id="WP_186287318.1">
    <property type="nucleotide sequence ID" value="NZ_JACMSF010000075.1"/>
</dbReference>
<name>A0A7X1JCQ7_9ACTN</name>
<protein>
    <recommendedName>
        <fullName evidence="4">Lipoprotein</fullName>
    </recommendedName>
</protein>
<dbReference type="Proteomes" id="UP000584670">
    <property type="component" value="Unassembled WGS sequence"/>
</dbReference>
<dbReference type="Pfam" id="PF19797">
    <property type="entry name" value="DUF6281"/>
    <property type="match status" value="1"/>
</dbReference>
<organism evidence="2 3">
    <name type="scientific">Streptomyces cupreus</name>
    <dbReference type="NCBI Taxonomy" id="2759956"/>
    <lineage>
        <taxon>Bacteria</taxon>
        <taxon>Bacillati</taxon>
        <taxon>Actinomycetota</taxon>
        <taxon>Actinomycetes</taxon>
        <taxon>Kitasatosporales</taxon>
        <taxon>Streptomycetaceae</taxon>
        <taxon>Streptomyces</taxon>
    </lineage>
</organism>
<evidence type="ECO:0000313" key="2">
    <source>
        <dbReference type="EMBL" id="MBC2907367.1"/>
    </source>
</evidence>
<dbReference type="AlphaFoldDB" id="A0A7X1JCQ7"/>
<sequence>MRSARLAAVTVVVLGVGGCGTVDGGETPGAAASCAYVIDYDNRRYSDVGNVDYERGEKLGTATQPPCDDTPNDGGEGSPERRVPAYAIEGVDPEVAIAVADAPDDVVFVVDRGDELPPEIEKLRRTASHECVGTRPAPTASGTDDNPDDTPLYRTLDHIDRLAAKRYAQSFTGLSVDQDASAADLYRIPSADFDEAVCEGAEKGVTVRIHDTDANRKDLDALAERISADMNRWDGTFQLREVGVDEQGWVHVGVDEPDTAEPLIHDAFGKEHIRVVHVGQAHAD</sequence>
<dbReference type="InterPro" id="IPR046248">
    <property type="entry name" value="DUF6281"/>
</dbReference>
<feature type="region of interest" description="Disordered" evidence="1">
    <location>
        <begin position="56"/>
        <end position="80"/>
    </location>
</feature>
<proteinExistence type="predicted"/>
<reference evidence="2 3" key="1">
    <citation type="submission" date="2020-08" db="EMBL/GenBank/DDBJ databases">
        <title>Streptomyces sp. PSKA01 genome sequencing and assembly.</title>
        <authorList>
            <person name="Mandal S."/>
            <person name="Maiti P.K."/>
            <person name="Das P."/>
        </authorList>
    </citation>
    <scope>NUCLEOTIDE SEQUENCE [LARGE SCALE GENOMIC DNA]</scope>
    <source>
        <strain evidence="2 3">PSKA01</strain>
    </source>
</reference>
<keyword evidence="3" id="KW-1185">Reference proteome</keyword>